<dbReference type="AlphaFoldDB" id="A0A8D1TY31"/>
<evidence type="ECO:0000259" key="2">
    <source>
        <dbReference type="Pfam" id="PF00307"/>
    </source>
</evidence>
<dbReference type="Pfam" id="PF00307">
    <property type="entry name" value="CH"/>
    <property type="match status" value="1"/>
</dbReference>
<dbReference type="GO" id="GO:0030155">
    <property type="term" value="P:regulation of cell adhesion"/>
    <property type="evidence" value="ECO:0007669"/>
    <property type="project" value="InterPro"/>
</dbReference>
<evidence type="ECO:0000313" key="4">
    <source>
        <dbReference type="Proteomes" id="UP000694724"/>
    </source>
</evidence>
<feature type="chain" id="PRO_5034266727" description="Calponin-homology (CH) domain-containing protein" evidence="1">
    <location>
        <begin position="21"/>
        <end position="96"/>
    </location>
</feature>
<dbReference type="PANTHER" id="PTHR46767:SF1">
    <property type="entry name" value="LIM DOMAIN ONLY PROTEIN 7"/>
    <property type="match status" value="1"/>
</dbReference>
<feature type="domain" description="Calponin-homology (CH)" evidence="2">
    <location>
        <begin position="35"/>
        <end position="71"/>
    </location>
</feature>
<name>A0A8D1TY31_PIG</name>
<accession>A0A8D1TY31</accession>
<dbReference type="GO" id="GO:0023051">
    <property type="term" value="P:regulation of signaling"/>
    <property type="evidence" value="ECO:0007669"/>
    <property type="project" value="InterPro"/>
</dbReference>
<dbReference type="Ensembl" id="ENSSSCT00055016126.1">
    <property type="protein sequence ID" value="ENSSSCP00055012691.1"/>
    <property type="gene ID" value="ENSSSCG00055008281.1"/>
</dbReference>
<organism evidence="3 4">
    <name type="scientific">Sus scrofa</name>
    <name type="common">Pig</name>
    <dbReference type="NCBI Taxonomy" id="9823"/>
    <lineage>
        <taxon>Eukaryota</taxon>
        <taxon>Metazoa</taxon>
        <taxon>Chordata</taxon>
        <taxon>Craniata</taxon>
        <taxon>Vertebrata</taxon>
        <taxon>Euteleostomi</taxon>
        <taxon>Mammalia</taxon>
        <taxon>Eutheria</taxon>
        <taxon>Laurasiatheria</taxon>
        <taxon>Artiodactyla</taxon>
        <taxon>Suina</taxon>
        <taxon>Suidae</taxon>
        <taxon>Sus</taxon>
    </lineage>
</organism>
<dbReference type="Proteomes" id="UP000694724">
    <property type="component" value="Unplaced"/>
</dbReference>
<protein>
    <recommendedName>
        <fullName evidence="2">Calponin-homology (CH) domain-containing protein</fullName>
    </recommendedName>
</protein>
<keyword evidence="1" id="KW-0732">Signal</keyword>
<sequence>MYGIRCLLINLILNLTCVLSLIRRKLIPNSVFQAVTEKNFETKDFRASLENGVLLCDLINKLKPGIIKKINRLSTPIAGLVSNTLSSKVDFFINEM</sequence>
<dbReference type="InterPro" id="IPR001715">
    <property type="entry name" value="CH_dom"/>
</dbReference>
<proteinExistence type="predicted"/>
<dbReference type="InterPro" id="IPR036872">
    <property type="entry name" value="CH_dom_sf"/>
</dbReference>
<feature type="signal peptide" evidence="1">
    <location>
        <begin position="1"/>
        <end position="20"/>
    </location>
</feature>
<dbReference type="PANTHER" id="PTHR46767">
    <property type="entry name" value="LIM DOMAIN ONLY PROTEIN 7"/>
    <property type="match status" value="1"/>
</dbReference>
<evidence type="ECO:0000313" key="3">
    <source>
        <dbReference type="Ensembl" id="ENSSSCP00055012691.1"/>
    </source>
</evidence>
<dbReference type="InterPro" id="IPR029978">
    <property type="entry name" value="LMO-7"/>
</dbReference>
<evidence type="ECO:0000256" key="1">
    <source>
        <dbReference type="SAM" id="SignalP"/>
    </source>
</evidence>
<dbReference type="Gene3D" id="1.10.418.10">
    <property type="entry name" value="Calponin-like domain"/>
    <property type="match status" value="1"/>
</dbReference>
<reference evidence="3" key="1">
    <citation type="submission" date="2025-08" db="UniProtKB">
        <authorList>
            <consortium name="Ensembl"/>
        </authorList>
    </citation>
    <scope>IDENTIFICATION</scope>
</reference>
<dbReference type="SUPFAM" id="SSF47576">
    <property type="entry name" value="Calponin-homology domain, CH-domain"/>
    <property type="match status" value="1"/>
</dbReference>